<organism evidence="3 4">
    <name type="scientific">Wandonia haliotis</name>
    <dbReference type="NCBI Taxonomy" id="574963"/>
    <lineage>
        <taxon>Bacteria</taxon>
        <taxon>Pseudomonadati</taxon>
        <taxon>Bacteroidota</taxon>
        <taxon>Flavobacteriia</taxon>
        <taxon>Flavobacteriales</taxon>
        <taxon>Crocinitomicaceae</taxon>
        <taxon>Wandonia</taxon>
    </lineage>
</organism>
<dbReference type="Proteomes" id="UP001501126">
    <property type="component" value="Unassembled WGS sequence"/>
</dbReference>
<proteinExistence type="predicted"/>
<comment type="caution">
    <text evidence="3">The sequence shown here is derived from an EMBL/GenBank/DDBJ whole genome shotgun (WGS) entry which is preliminary data.</text>
</comment>
<dbReference type="SUPFAM" id="SSF48179">
    <property type="entry name" value="6-phosphogluconate dehydrogenase C-terminal domain-like"/>
    <property type="match status" value="1"/>
</dbReference>
<dbReference type="PANTHER" id="PTHR40459:SF1">
    <property type="entry name" value="CONSERVED HYPOTHETICAL ALANINE AND LEUCINE RICH PROTEIN"/>
    <property type="match status" value="1"/>
</dbReference>
<sequence>MQKKVSIVGFGNVGRALAAYFHNSGIAVQHIFLRDGAEVPKGFDFSFRYLSEVKDNSDVDLIIVCVGDRQINEVIEQLPSEITVAYTSGSIGLKDLQRKENIGVFYPLQTFSGNPVQDMRTVPILLESNSDEVLSCLRAFGEKLFDRVETADSDTRGELHIAAVFVNNFTNHLYYLAEEYTRKEGIDFQLLLPLIKETAAKLNHTSPYDAQTGPARRGDDIVLSKHISRLEGIQKELYELFSTSIKKTYEKKL</sequence>
<keyword evidence="4" id="KW-1185">Reference proteome</keyword>
<dbReference type="Gene3D" id="3.40.50.720">
    <property type="entry name" value="NAD(P)-binding Rossmann-like Domain"/>
    <property type="match status" value="1"/>
</dbReference>
<feature type="domain" description="KARI N-terminal Rossmann" evidence="1">
    <location>
        <begin position="2"/>
        <end position="77"/>
    </location>
</feature>
<reference evidence="3 4" key="1">
    <citation type="journal article" date="2019" name="Int. J. Syst. Evol. Microbiol.">
        <title>The Global Catalogue of Microorganisms (GCM) 10K type strain sequencing project: providing services to taxonomists for standard genome sequencing and annotation.</title>
        <authorList>
            <consortium name="The Broad Institute Genomics Platform"/>
            <consortium name="The Broad Institute Genome Sequencing Center for Infectious Disease"/>
            <person name="Wu L."/>
            <person name="Ma J."/>
        </authorList>
    </citation>
    <scope>NUCLEOTIDE SEQUENCE [LARGE SCALE GENOMIC DNA]</scope>
    <source>
        <strain evidence="3 4">JCM 16083</strain>
    </source>
</reference>
<accession>A0ABN1MRK0</accession>
<dbReference type="InterPro" id="IPR013116">
    <property type="entry name" value="KARI_N"/>
</dbReference>
<dbReference type="Pfam" id="PF10728">
    <property type="entry name" value="DUF2520"/>
    <property type="match status" value="1"/>
</dbReference>
<dbReference type="InterPro" id="IPR036291">
    <property type="entry name" value="NAD(P)-bd_dom_sf"/>
</dbReference>
<feature type="domain" description="DUF2520" evidence="2">
    <location>
        <begin position="123"/>
        <end position="244"/>
    </location>
</feature>
<dbReference type="SUPFAM" id="SSF51735">
    <property type="entry name" value="NAD(P)-binding Rossmann-fold domains"/>
    <property type="match status" value="1"/>
</dbReference>
<dbReference type="InterPro" id="IPR018931">
    <property type="entry name" value="DUF2520"/>
</dbReference>
<gene>
    <name evidence="3" type="ORF">GCM10009118_23610</name>
</gene>
<dbReference type="InterPro" id="IPR008927">
    <property type="entry name" value="6-PGluconate_DH-like_C_sf"/>
</dbReference>
<dbReference type="PANTHER" id="PTHR40459">
    <property type="entry name" value="CONSERVED HYPOTHETICAL ALANINE AND LEUCINE RICH PROTEIN"/>
    <property type="match status" value="1"/>
</dbReference>
<dbReference type="RefSeq" id="WP_343787953.1">
    <property type="nucleotide sequence ID" value="NZ_BAAAFH010000011.1"/>
</dbReference>
<evidence type="ECO:0000259" key="1">
    <source>
        <dbReference type="Pfam" id="PF07991"/>
    </source>
</evidence>
<dbReference type="InterPro" id="IPR037108">
    <property type="entry name" value="TM1727-like_C_sf"/>
</dbReference>
<dbReference type="Gene3D" id="1.10.1040.20">
    <property type="entry name" value="ProC-like, C-terminal domain"/>
    <property type="match status" value="1"/>
</dbReference>
<dbReference type="Pfam" id="PF07991">
    <property type="entry name" value="KARI_N"/>
    <property type="match status" value="1"/>
</dbReference>
<evidence type="ECO:0000313" key="4">
    <source>
        <dbReference type="Proteomes" id="UP001501126"/>
    </source>
</evidence>
<evidence type="ECO:0000313" key="3">
    <source>
        <dbReference type="EMBL" id="GAA0875952.1"/>
    </source>
</evidence>
<name>A0ABN1MRK0_9FLAO</name>
<evidence type="ECO:0000259" key="2">
    <source>
        <dbReference type="Pfam" id="PF10728"/>
    </source>
</evidence>
<dbReference type="EMBL" id="BAAAFH010000011">
    <property type="protein sequence ID" value="GAA0875952.1"/>
    <property type="molecule type" value="Genomic_DNA"/>
</dbReference>
<protein>
    <submittedName>
        <fullName evidence="3">DUF2520 domain-containing protein</fullName>
    </submittedName>
</protein>